<reference evidence="2" key="1">
    <citation type="submission" date="2023-02" db="EMBL/GenBank/DDBJ databases">
        <title>Genome of toxic invasive species Heracleum sosnowskyi carries increased number of genes despite the absence of recent whole-genome duplications.</title>
        <authorList>
            <person name="Schelkunov M."/>
            <person name="Shtratnikova V."/>
            <person name="Makarenko M."/>
            <person name="Klepikova A."/>
            <person name="Omelchenko D."/>
            <person name="Novikova G."/>
            <person name="Obukhova E."/>
            <person name="Bogdanov V."/>
            <person name="Penin A."/>
            <person name="Logacheva M."/>
        </authorList>
    </citation>
    <scope>NUCLEOTIDE SEQUENCE</scope>
    <source>
        <strain evidence="2">Hsosn_3</strain>
        <tissue evidence="2">Leaf</tissue>
    </source>
</reference>
<protein>
    <submittedName>
        <fullName evidence="2">Uncharacterized protein</fullName>
    </submittedName>
</protein>
<gene>
    <name evidence="2" type="ORF">POM88_031875</name>
</gene>
<feature type="compositionally biased region" description="Polar residues" evidence="1">
    <location>
        <begin position="77"/>
        <end position="87"/>
    </location>
</feature>
<name>A0AAD8HY91_9APIA</name>
<sequence length="142" mass="15034">MASSSPPAPENAIATFSDSIAADSVTRTMASDSIPSTKRAFGLTVDSSILCARRPSPGCQTSLIAGATDAANKEKSNQQPSAPNSNASRKKSAQGHKEEKLPHVKSTGQRATPSNHPFDNTYSLPNNTADNQTERNLFSFNK</sequence>
<evidence type="ECO:0000313" key="2">
    <source>
        <dbReference type="EMBL" id="KAK1375682.1"/>
    </source>
</evidence>
<keyword evidence="3" id="KW-1185">Reference proteome</keyword>
<dbReference type="Proteomes" id="UP001237642">
    <property type="component" value="Unassembled WGS sequence"/>
</dbReference>
<dbReference type="AlphaFoldDB" id="A0AAD8HY91"/>
<organism evidence="2 3">
    <name type="scientific">Heracleum sosnowskyi</name>
    <dbReference type="NCBI Taxonomy" id="360622"/>
    <lineage>
        <taxon>Eukaryota</taxon>
        <taxon>Viridiplantae</taxon>
        <taxon>Streptophyta</taxon>
        <taxon>Embryophyta</taxon>
        <taxon>Tracheophyta</taxon>
        <taxon>Spermatophyta</taxon>
        <taxon>Magnoliopsida</taxon>
        <taxon>eudicotyledons</taxon>
        <taxon>Gunneridae</taxon>
        <taxon>Pentapetalae</taxon>
        <taxon>asterids</taxon>
        <taxon>campanulids</taxon>
        <taxon>Apiales</taxon>
        <taxon>Apiaceae</taxon>
        <taxon>Apioideae</taxon>
        <taxon>apioid superclade</taxon>
        <taxon>Tordylieae</taxon>
        <taxon>Tordyliinae</taxon>
        <taxon>Heracleum</taxon>
    </lineage>
</organism>
<reference evidence="2" key="2">
    <citation type="submission" date="2023-05" db="EMBL/GenBank/DDBJ databases">
        <authorList>
            <person name="Schelkunov M.I."/>
        </authorList>
    </citation>
    <scope>NUCLEOTIDE SEQUENCE</scope>
    <source>
        <strain evidence="2">Hsosn_3</strain>
        <tissue evidence="2">Leaf</tissue>
    </source>
</reference>
<feature type="compositionally biased region" description="Polar residues" evidence="1">
    <location>
        <begin position="106"/>
        <end position="142"/>
    </location>
</feature>
<dbReference type="EMBL" id="JAUIZM010000007">
    <property type="protein sequence ID" value="KAK1375682.1"/>
    <property type="molecule type" value="Genomic_DNA"/>
</dbReference>
<evidence type="ECO:0000313" key="3">
    <source>
        <dbReference type="Proteomes" id="UP001237642"/>
    </source>
</evidence>
<feature type="region of interest" description="Disordered" evidence="1">
    <location>
        <begin position="62"/>
        <end position="142"/>
    </location>
</feature>
<comment type="caution">
    <text evidence="2">The sequence shown here is derived from an EMBL/GenBank/DDBJ whole genome shotgun (WGS) entry which is preliminary data.</text>
</comment>
<evidence type="ECO:0000256" key="1">
    <source>
        <dbReference type="SAM" id="MobiDB-lite"/>
    </source>
</evidence>
<accession>A0AAD8HY91</accession>
<proteinExistence type="predicted"/>